<accession>A0A7X0J6W9</accession>
<dbReference type="Pfam" id="PF05721">
    <property type="entry name" value="PhyH"/>
    <property type="match status" value="1"/>
</dbReference>
<evidence type="ECO:0000313" key="2">
    <source>
        <dbReference type="Proteomes" id="UP000521017"/>
    </source>
</evidence>
<proteinExistence type="predicted"/>
<dbReference type="PANTHER" id="PTHR31630:SF6">
    <property type="entry name" value="PHYTANOYL-COA DIOXYGENASE-RELATED"/>
    <property type="match status" value="1"/>
</dbReference>
<dbReference type="AlphaFoldDB" id="A0A7X0J6W9"/>
<dbReference type="GO" id="GO:0016706">
    <property type="term" value="F:2-oxoglutarate-dependent dioxygenase activity"/>
    <property type="evidence" value="ECO:0007669"/>
    <property type="project" value="UniProtKB-ARBA"/>
</dbReference>
<gene>
    <name evidence="1" type="ORF">HDF25_003919</name>
</gene>
<dbReference type="Proteomes" id="UP000521017">
    <property type="component" value="Unassembled WGS sequence"/>
</dbReference>
<dbReference type="InterPro" id="IPR008775">
    <property type="entry name" value="Phytyl_CoA_dOase-like"/>
</dbReference>
<dbReference type="RefSeq" id="WP_184627771.1">
    <property type="nucleotide sequence ID" value="NZ_JACHCC010000010.1"/>
</dbReference>
<sequence>MINCAFLPVFYEVHYNRKYGISVPALAADYDHTENIWLSFLGLGKFEIYNFIYAECRDLNHFKEWITDLKGKDFLDHNITQFNNWLDQQNSGTEDTHKGPAIINPARLQFWEEQGYLKVSDLIDHTLCDDVRTLICTHLNIDLSDPSSWYTNHPDRQGLMLQVYQEPRMELIRRHPKVHQLFSELYDTQQIIPNTEKLSFNPPETTTWKFKDNILHWDIDLSKGKEYYIQGLIYLDDVPEDRGPFTLVPGFHHQFDDWIKSFETLQDAHLAMRETAQRIPVPGKKGDIIVWRHTLPHAASANNSSLPRFVQYLSFSKL</sequence>
<evidence type="ECO:0008006" key="3">
    <source>
        <dbReference type="Google" id="ProtNLM"/>
    </source>
</evidence>
<reference evidence="1 2" key="1">
    <citation type="submission" date="2020-08" db="EMBL/GenBank/DDBJ databases">
        <title>Genomic Encyclopedia of Type Strains, Phase IV (KMG-V): Genome sequencing to study the core and pangenomes of soil and plant-associated prokaryotes.</title>
        <authorList>
            <person name="Whitman W."/>
        </authorList>
    </citation>
    <scope>NUCLEOTIDE SEQUENCE [LARGE SCALE GENOMIC DNA]</scope>
    <source>
        <strain evidence="1 2">M2T3</strain>
    </source>
</reference>
<comment type="caution">
    <text evidence="1">The sequence shown here is derived from an EMBL/GenBank/DDBJ whole genome shotgun (WGS) entry which is preliminary data.</text>
</comment>
<dbReference type="EMBL" id="JACHCC010000010">
    <property type="protein sequence ID" value="MBB6501744.1"/>
    <property type="molecule type" value="Genomic_DNA"/>
</dbReference>
<dbReference type="SUPFAM" id="SSF51197">
    <property type="entry name" value="Clavaminate synthase-like"/>
    <property type="match status" value="1"/>
</dbReference>
<dbReference type="PANTHER" id="PTHR31630">
    <property type="entry name" value="PHYTANOYL-COA DIOXYGENASE-RELATED-RELATED"/>
    <property type="match status" value="1"/>
</dbReference>
<evidence type="ECO:0000313" key="1">
    <source>
        <dbReference type="EMBL" id="MBB6501744.1"/>
    </source>
</evidence>
<organism evidence="1 2">
    <name type="scientific">Pedobacter cryoconitis</name>
    <dbReference type="NCBI Taxonomy" id="188932"/>
    <lineage>
        <taxon>Bacteria</taxon>
        <taxon>Pseudomonadati</taxon>
        <taxon>Bacteroidota</taxon>
        <taxon>Sphingobacteriia</taxon>
        <taxon>Sphingobacteriales</taxon>
        <taxon>Sphingobacteriaceae</taxon>
        <taxon>Pedobacter</taxon>
    </lineage>
</organism>
<dbReference type="Gene3D" id="2.60.120.620">
    <property type="entry name" value="q2cbj1_9rhob like domain"/>
    <property type="match status" value="1"/>
</dbReference>
<protein>
    <recommendedName>
        <fullName evidence="3">Phytanoyl-CoA dioxygenase PhyH</fullName>
    </recommendedName>
</protein>
<name>A0A7X0J6W9_9SPHI</name>